<evidence type="ECO:0000313" key="3">
    <source>
        <dbReference type="EMBL" id="KAK3333903.1"/>
    </source>
</evidence>
<proteinExistence type="predicted"/>
<feature type="region of interest" description="Disordered" evidence="1">
    <location>
        <begin position="465"/>
        <end position="500"/>
    </location>
</feature>
<keyword evidence="2" id="KW-0812">Transmembrane</keyword>
<dbReference type="PANTHER" id="PTHR42032:SF1">
    <property type="entry name" value="YALI0E30679P"/>
    <property type="match status" value="1"/>
</dbReference>
<reference evidence="3" key="1">
    <citation type="journal article" date="2023" name="Mol. Phylogenet. Evol.">
        <title>Genome-scale phylogeny and comparative genomics of the fungal order Sordariales.</title>
        <authorList>
            <person name="Hensen N."/>
            <person name="Bonometti L."/>
            <person name="Westerberg I."/>
            <person name="Brannstrom I.O."/>
            <person name="Guillou S."/>
            <person name="Cros-Aarteil S."/>
            <person name="Calhoun S."/>
            <person name="Haridas S."/>
            <person name="Kuo A."/>
            <person name="Mondo S."/>
            <person name="Pangilinan J."/>
            <person name="Riley R."/>
            <person name="LaButti K."/>
            <person name="Andreopoulos B."/>
            <person name="Lipzen A."/>
            <person name="Chen C."/>
            <person name="Yan M."/>
            <person name="Daum C."/>
            <person name="Ng V."/>
            <person name="Clum A."/>
            <person name="Steindorff A."/>
            <person name="Ohm R.A."/>
            <person name="Martin F."/>
            <person name="Silar P."/>
            <person name="Natvig D.O."/>
            <person name="Lalanne C."/>
            <person name="Gautier V."/>
            <person name="Ament-Velasquez S.L."/>
            <person name="Kruys A."/>
            <person name="Hutchinson M.I."/>
            <person name="Powell A.J."/>
            <person name="Barry K."/>
            <person name="Miller A.N."/>
            <person name="Grigoriev I.V."/>
            <person name="Debuchy R."/>
            <person name="Gladieux P."/>
            <person name="Hiltunen Thoren M."/>
            <person name="Johannesson H."/>
        </authorList>
    </citation>
    <scope>NUCLEOTIDE SEQUENCE</scope>
    <source>
        <strain evidence="3">SMH4131-1</strain>
    </source>
</reference>
<keyword evidence="2" id="KW-1133">Transmembrane helix</keyword>
<dbReference type="AlphaFoldDB" id="A0AAE0MJG0"/>
<feature type="region of interest" description="Disordered" evidence="1">
    <location>
        <begin position="169"/>
        <end position="218"/>
    </location>
</feature>
<comment type="caution">
    <text evidence="3">The sequence shown here is derived from an EMBL/GenBank/DDBJ whole genome shotgun (WGS) entry which is preliminary data.</text>
</comment>
<dbReference type="PANTHER" id="PTHR42032">
    <property type="entry name" value="YALI0E30679P"/>
    <property type="match status" value="1"/>
</dbReference>
<feature type="transmembrane region" description="Helical" evidence="2">
    <location>
        <begin position="102"/>
        <end position="121"/>
    </location>
</feature>
<feature type="transmembrane region" description="Helical" evidence="2">
    <location>
        <begin position="127"/>
        <end position="145"/>
    </location>
</feature>
<dbReference type="EMBL" id="JAUEPO010000002">
    <property type="protein sequence ID" value="KAK3333903.1"/>
    <property type="molecule type" value="Genomic_DNA"/>
</dbReference>
<sequence length="500" mass="54387">MADSPSTYGARSPLTGRPIFSVATDSAAPPATPGNHALRRSATVAADGTNLRRRSMPGLPSSEGEEGRRRNSTFSEASFTGVKRNVQEDLFSPCGESRERPWWSSLSLVFALLPAIGGILFTDGSVVITDIVLLGLAAVFLNWSVTQPWAWYNSAQEIRVREEVMVEMELEEDSEEEERPSPSTPSKTTVLLSDVPEEQDNTPAPSLGIGPSTGGRDRATHASQALRELYINEILALLACFAAPIAGAFLLHTIRGQLSRPSEGLVSNLNLTIFVLAAEIGPCSHLMKLIKARTMHLHKVVLANPYREERVTAAQVQEMMQRLDKLEGRAVATDTIAGQQNGSIGNSGPGGSREKQEARMIREVRNAIQPELDALNRAVRRYEKKASVLAQMTDARLSAIDTRLNDAIALAAAAARGSSSDWIIFSLLWDNLAWLITLPHRTALGAVGLAARPLLGLFWSKGKTTQENSGYRDLRRTPGRSGSSSRINSSDRALTRMTKR</sequence>
<evidence type="ECO:0000313" key="4">
    <source>
        <dbReference type="Proteomes" id="UP001286456"/>
    </source>
</evidence>
<feature type="compositionally biased region" description="Acidic residues" evidence="1">
    <location>
        <begin position="169"/>
        <end position="178"/>
    </location>
</feature>
<gene>
    <name evidence="3" type="ORF">B0T19DRAFT_353711</name>
</gene>
<keyword evidence="2" id="KW-0472">Membrane</keyword>
<feature type="transmembrane region" description="Helical" evidence="2">
    <location>
        <begin position="234"/>
        <end position="251"/>
    </location>
</feature>
<name>A0AAE0MJG0_9PEZI</name>
<organism evidence="3 4">
    <name type="scientific">Cercophora scortea</name>
    <dbReference type="NCBI Taxonomy" id="314031"/>
    <lineage>
        <taxon>Eukaryota</taxon>
        <taxon>Fungi</taxon>
        <taxon>Dikarya</taxon>
        <taxon>Ascomycota</taxon>
        <taxon>Pezizomycotina</taxon>
        <taxon>Sordariomycetes</taxon>
        <taxon>Sordariomycetidae</taxon>
        <taxon>Sordariales</taxon>
        <taxon>Lasiosphaeriaceae</taxon>
        <taxon>Cercophora</taxon>
    </lineage>
</organism>
<feature type="compositionally biased region" description="Low complexity" evidence="1">
    <location>
        <begin position="479"/>
        <end position="490"/>
    </location>
</feature>
<reference evidence="3" key="2">
    <citation type="submission" date="2023-06" db="EMBL/GenBank/DDBJ databases">
        <authorList>
            <consortium name="Lawrence Berkeley National Laboratory"/>
            <person name="Haridas S."/>
            <person name="Hensen N."/>
            <person name="Bonometti L."/>
            <person name="Westerberg I."/>
            <person name="Brannstrom I.O."/>
            <person name="Guillou S."/>
            <person name="Cros-Aarteil S."/>
            <person name="Calhoun S."/>
            <person name="Kuo A."/>
            <person name="Mondo S."/>
            <person name="Pangilinan J."/>
            <person name="Riley R."/>
            <person name="Labutti K."/>
            <person name="Andreopoulos B."/>
            <person name="Lipzen A."/>
            <person name="Chen C."/>
            <person name="Yanf M."/>
            <person name="Daum C."/>
            <person name="Ng V."/>
            <person name="Clum A."/>
            <person name="Steindorff A."/>
            <person name="Ohm R."/>
            <person name="Martin F."/>
            <person name="Silar P."/>
            <person name="Natvig D."/>
            <person name="Lalanne C."/>
            <person name="Gautier V."/>
            <person name="Ament-Velasquez S.L."/>
            <person name="Kruys A."/>
            <person name="Hutchinson M.I."/>
            <person name="Powell A.J."/>
            <person name="Barry K."/>
            <person name="Miller A.N."/>
            <person name="Grigoriev I.V."/>
            <person name="Debuchy R."/>
            <person name="Gladieux P."/>
            <person name="Thoren M.H."/>
            <person name="Johannesson H."/>
        </authorList>
    </citation>
    <scope>NUCLEOTIDE SEQUENCE</scope>
    <source>
        <strain evidence="3">SMH4131-1</strain>
    </source>
</reference>
<dbReference type="Proteomes" id="UP001286456">
    <property type="component" value="Unassembled WGS sequence"/>
</dbReference>
<keyword evidence="4" id="KW-1185">Reference proteome</keyword>
<evidence type="ECO:0000256" key="1">
    <source>
        <dbReference type="SAM" id="MobiDB-lite"/>
    </source>
</evidence>
<protein>
    <submittedName>
        <fullName evidence="3">Uncharacterized protein</fullName>
    </submittedName>
</protein>
<accession>A0AAE0MJG0</accession>
<feature type="region of interest" description="Disordered" evidence="1">
    <location>
        <begin position="1"/>
        <end position="76"/>
    </location>
</feature>
<evidence type="ECO:0000256" key="2">
    <source>
        <dbReference type="SAM" id="Phobius"/>
    </source>
</evidence>